<evidence type="ECO:0000313" key="3">
    <source>
        <dbReference type="Proteomes" id="UP000622475"/>
    </source>
</evidence>
<gene>
    <name evidence="2" type="ORF">IRJ16_08550</name>
</gene>
<keyword evidence="1" id="KW-1133">Transmembrane helix</keyword>
<protein>
    <submittedName>
        <fullName evidence="2">Uncharacterized protein</fullName>
    </submittedName>
</protein>
<keyword evidence="1" id="KW-0472">Membrane</keyword>
<evidence type="ECO:0000313" key="2">
    <source>
        <dbReference type="EMBL" id="MBE9661934.1"/>
    </source>
</evidence>
<organism evidence="2 3">
    <name type="scientific">Mucilaginibacter myungsuensis</name>
    <dbReference type="NCBI Taxonomy" id="649104"/>
    <lineage>
        <taxon>Bacteria</taxon>
        <taxon>Pseudomonadati</taxon>
        <taxon>Bacteroidota</taxon>
        <taxon>Sphingobacteriia</taxon>
        <taxon>Sphingobacteriales</taxon>
        <taxon>Sphingobacteriaceae</taxon>
        <taxon>Mucilaginibacter</taxon>
    </lineage>
</organism>
<name>A0A929KZX3_9SPHI</name>
<sequence>MTTEDTTEISPLIPEKKYYTPKMIQIGTFLGGPIAAGYFISNNYKAFSKAKKVRLVWLYTIIASFIIFGVVLILPADAATNRGSLKYLVPLLYSWAAFSLVKYLQEGLINEHVASGGTNYGWGRVILISIIGCAITFAALFIVLFVLLTLFPSLDI</sequence>
<reference evidence="2" key="1">
    <citation type="submission" date="2020-10" db="EMBL/GenBank/DDBJ databases">
        <title>Mucilaginibacter mali sp. nov., isolated from rhizosphere soil of apple orchard.</title>
        <authorList>
            <person name="Lee J.-S."/>
            <person name="Kim H.S."/>
            <person name="Kim J.-S."/>
        </authorList>
    </citation>
    <scope>NUCLEOTIDE SEQUENCE</scope>
    <source>
        <strain evidence="2">KCTC 22746</strain>
    </source>
</reference>
<feature type="transmembrane region" description="Helical" evidence="1">
    <location>
        <begin position="56"/>
        <end position="75"/>
    </location>
</feature>
<keyword evidence="3" id="KW-1185">Reference proteome</keyword>
<dbReference type="EMBL" id="JADFFL010000003">
    <property type="protein sequence ID" value="MBE9661934.1"/>
    <property type="molecule type" value="Genomic_DNA"/>
</dbReference>
<proteinExistence type="predicted"/>
<evidence type="ECO:0000256" key="1">
    <source>
        <dbReference type="SAM" id="Phobius"/>
    </source>
</evidence>
<dbReference type="AlphaFoldDB" id="A0A929KZX3"/>
<dbReference type="RefSeq" id="WP_194111139.1">
    <property type="nucleotide sequence ID" value="NZ_JADFFL010000003.1"/>
</dbReference>
<dbReference type="Proteomes" id="UP000622475">
    <property type="component" value="Unassembled WGS sequence"/>
</dbReference>
<keyword evidence="1" id="KW-0812">Transmembrane</keyword>
<accession>A0A929KZX3</accession>
<feature type="transmembrane region" description="Helical" evidence="1">
    <location>
        <begin position="87"/>
        <end position="104"/>
    </location>
</feature>
<feature type="transmembrane region" description="Helical" evidence="1">
    <location>
        <begin position="125"/>
        <end position="151"/>
    </location>
</feature>
<feature type="transmembrane region" description="Helical" evidence="1">
    <location>
        <begin position="23"/>
        <end position="44"/>
    </location>
</feature>
<comment type="caution">
    <text evidence="2">The sequence shown here is derived from an EMBL/GenBank/DDBJ whole genome shotgun (WGS) entry which is preliminary data.</text>
</comment>